<proteinExistence type="inferred from homology"/>
<dbReference type="Gene3D" id="3.30.310.50">
    <property type="entry name" value="Alpha-D-phosphohexomutase, C-terminal domain"/>
    <property type="match status" value="1"/>
</dbReference>
<organism evidence="2 3">
    <name type="scientific">Methanococcus voltae (strain ATCC BAA-1334 / A3)</name>
    <dbReference type="NCBI Taxonomy" id="456320"/>
    <lineage>
        <taxon>Archaea</taxon>
        <taxon>Methanobacteriati</taxon>
        <taxon>Methanobacteriota</taxon>
        <taxon>Methanomada group</taxon>
        <taxon>Methanococci</taxon>
        <taxon>Methanococcales</taxon>
        <taxon>Methanococcaceae</taxon>
        <taxon>Methanococcus</taxon>
    </lineage>
</organism>
<dbReference type="HOGENOM" id="CLU_170076_0_0_2"/>
<protein>
    <recommendedName>
        <fullName evidence="4">KEOPS complex Pcc1-like subunit</fullName>
    </recommendedName>
</protein>
<dbReference type="NCBIfam" id="NF011470">
    <property type="entry name" value="PRK14887.1"/>
    <property type="match status" value="1"/>
</dbReference>
<evidence type="ECO:0008006" key="4">
    <source>
        <dbReference type="Google" id="ProtNLM"/>
    </source>
</evidence>
<sequence length="88" mass="10348">MKMKTNNNPYFELELTFNDVKTAETIYNSVYVEHCDSQIRSKCDMEIKDNVIKICGSAEEVSILKASVYSYIRWIKIAENIYEIINKR</sequence>
<accession>D7DUQ2</accession>
<evidence type="ECO:0000313" key="2">
    <source>
        <dbReference type="EMBL" id="ADI36862.1"/>
    </source>
</evidence>
<dbReference type="Pfam" id="PF09341">
    <property type="entry name" value="Pcc1"/>
    <property type="match status" value="1"/>
</dbReference>
<keyword evidence="3" id="KW-1185">Reference proteome</keyword>
<name>D7DUQ2_METV3</name>
<reference evidence="2 3" key="1">
    <citation type="submission" date="2010-05" db="EMBL/GenBank/DDBJ databases">
        <title>Complete sequence of Methanococcus voltae A3.</title>
        <authorList>
            <consortium name="US DOE Joint Genome Institute"/>
            <person name="Lucas S."/>
            <person name="Copeland A."/>
            <person name="Lapidus A."/>
            <person name="Cheng J.-F."/>
            <person name="Bruce D."/>
            <person name="Goodwin L."/>
            <person name="Pitluck S."/>
            <person name="Lowry S."/>
            <person name="Clum A."/>
            <person name="Land M."/>
            <person name="Hauser L."/>
            <person name="Kyrpides N."/>
            <person name="Mikhailova N."/>
            <person name="Whitman W.B."/>
            <person name="Woyke T."/>
        </authorList>
    </citation>
    <scope>NUCLEOTIDE SEQUENCE [LARGE SCALE GENOMIC DNA]</scope>
    <source>
        <strain evidence="3">ATCC BAA-1334 / A3</strain>
    </source>
</reference>
<gene>
    <name evidence="2" type="ordered locus">Mvol_1205</name>
</gene>
<dbReference type="eggNOG" id="arCOG04414">
    <property type="taxonomic scope" value="Archaea"/>
</dbReference>
<dbReference type="STRING" id="456320.Mvol_1205"/>
<dbReference type="Proteomes" id="UP000007722">
    <property type="component" value="Chromosome"/>
</dbReference>
<dbReference type="EMBL" id="CP002057">
    <property type="protein sequence ID" value="ADI36862.1"/>
    <property type="molecule type" value="Genomic_DNA"/>
</dbReference>
<dbReference type="InterPro" id="IPR015419">
    <property type="entry name" value="CTAG/Pcc1"/>
</dbReference>
<dbReference type="InParanoid" id="D7DUQ2"/>
<comment type="similarity">
    <text evidence="1">Belongs to the CTAG/PCC1 family.</text>
</comment>
<evidence type="ECO:0000256" key="1">
    <source>
        <dbReference type="ARBA" id="ARBA00007073"/>
    </source>
</evidence>
<dbReference type="KEGG" id="mvo:Mvol_1205"/>
<dbReference type="AlphaFoldDB" id="D7DUQ2"/>
<evidence type="ECO:0000313" key="3">
    <source>
        <dbReference type="Proteomes" id="UP000007722"/>
    </source>
</evidence>